<evidence type="ECO:0000256" key="7">
    <source>
        <dbReference type="PROSITE-ProRule" id="PRU00042"/>
    </source>
</evidence>
<dbReference type="Pfam" id="PF00096">
    <property type="entry name" value="zf-C2H2"/>
    <property type="match status" value="3"/>
</dbReference>
<keyword evidence="6" id="KW-0539">Nucleus</keyword>
<proteinExistence type="predicted"/>
<feature type="domain" description="C2H2-type" evidence="9">
    <location>
        <begin position="227"/>
        <end position="249"/>
    </location>
</feature>
<dbReference type="PROSITE" id="PS50157">
    <property type="entry name" value="ZINC_FINGER_C2H2_2"/>
    <property type="match status" value="3"/>
</dbReference>
<dbReference type="PROSITE" id="PS00028">
    <property type="entry name" value="ZINC_FINGER_C2H2_1"/>
    <property type="match status" value="3"/>
</dbReference>
<dbReference type="AlphaFoldDB" id="A0A8K0NY59"/>
<feature type="region of interest" description="Disordered" evidence="8">
    <location>
        <begin position="58"/>
        <end position="177"/>
    </location>
</feature>
<feature type="compositionally biased region" description="Polar residues" evidence="8">
    <location>
        <begin position="64"/>
        <end position="77"/>
    </location>
</feature>
<dbReference type="EMBL" id="KZ308389">
    <property type="protein sequence ID" value="KAG8228785.1"/>
    <property type="molecule type" value="Genomic_DNA"/>
</dbReference>
<keyword evidence="3" id="KW-0677">Repeat</keyword>
<keyword evidence="2" id="KW-0479">Metal-binding</keyword>
<feature type="compositionally biased region" description="Basic residues" evidence="8">
    <location>
        <begin position="86"/>
        <end position="100"/>
    </location>
</feature>
<accession>A0A8K0NY59</accession>
<sequence>MIHGLCRGENSLDEEDPPLDLVCSQQASEDEVPVDKERLIGDLVENVLENGRNSELRIKDVRGSKNSGASQSQNGEESTLRDGVKSKFKKILSNKLRRVGSNKEKKSSDESSRACSAENDENTGEEDIQQITVKQEPIDESEITEEMREERSNAAKNSSWWDGDGSRESPIQASSPSIFSPMHVTIKPDIELSNDEETDYVCVESKNAEVEMLEVEEDEDFGQTMPLTCDFCSETFISAAAWVRHLKTHPPSMLPNDPDPWRQSKRVRQPWRPTGEGASVGHRSHVCQSCSKRFYSNASLLIHIRTHTGEKPFVCDVCHKGFNVKSNLIRHMRTLHGKIVSPSQVEEKV</sequence>
<dbReference type="Gene3D" id="3.30.160.60">
    <property type="entry name" value="Classic Zinc Finger"/>
    <property type="match status" value="2"/>
</dbReference>
<evidence type="ECO:0000313" key="10">
    <source>
        <dbReference type="EMBL" id="KAG8228785.1"/>
    </source>
</evidence>
<comment type="caution">
    <text evidence="10">The sequence shown here is derived from an EMBL/GenBank/DDBJ whole genome shotgun (WGS) entry which is preliminary data.</text>
</comment>
<reference evidence="10" key="1">
    <citation type="submission" date="2013-04" db="EMBL/GenBank/DDBJ databases">
        <authorList>
            <person name="Qu J."/>
            <person name="Murali S.C."/>
            <person name="Bandaranaike D."/>
            <person name="Bellair M."/>
            <person name="Blankenburg K."/>
            <person name="Chao H."/>
            <person name="Dinh H."/>
            <person name="Doddapaneni H."/>
            <person name="Downs B."/>
            <person name="Dugan-Rocha S."/>
            <person name="Elkadiri S."/>
            <person name="Gnanaolivu R.D."/>
            <person name="Hernandez B."/>
            <person name="Javaid M."/>
            <person name="Jayaseelan J.C."/>
            <person name="Lee S."/>
            <person name="Li M."/>
            <person name="Ming W."/>
            <person name="Munidasa M."/>
            <person name="Muniz J."/>
            <person name="Nguyen L."/>
            <person name="Ongeri F."/>
            <person name="Osuji N."/>
            <person name="Pu L.-L."/>
            <person name="Puazo M."/>
            <person name="Qu C."/>
            <person name="Quiroz J."/>
            <person name="Raj R."/>
            <person name="Weissenberger G."/>
            <person name="Xin Y."/>
            <person name="Zou X."/>
            <person name="Han Y."/>
            <person name="Richards S."/>
            <person name="Worley K."/>
            <person name="Muzny D."/>
            <person name="Gibbs R."/>
        </authorList>
    </citation>
    <scope>NUCLEOTIDE SEQUENCE</scope>
    <source>
        <strain evidence="10">Sampled in the wild</strain>
    </source>
</reference>
<feature type="compositionally biased region" description="Acidic residues" evidence="8">
    <location>
        <begin position="118"/>
        <end position="128"/>
    </location>
</feature>
<evidence type="ECO:0000256" key="4">
    <source>
        <dbReference type="ARBA" id="ARBA00022771"/>
    </source>
</evidence>
<evidence type="ECO:0000256" key="3">
    <source>
        <dbReference type="ARBA" id="ARBA00022737"/>
    </source>
</evidence>
<dbReference type="GO" id="GO:0008270">
    <property type="term" value="F:zinc ion binding"/>
    <property type="evidence" value="ECO:0007669"/>
    <property type="project" value="UniProtKB-KW"/>
</dbReference>
<dbReference type="GO" id="GO:0000981">
    <property type="term" value="F:DNA-binding transcription factor activity, RNA polymerase II-specific"/>
    <property type="evidence" value="ECO:0007669"/>
    <property type="project" value="TreeGrafter"/>
</dbReference>
<comment type="subcellular location">
    <subcellularLocation>
        <location evidence="1">Nucleus</location>
    </subcellularLocation>
</comment>
<evidence type="ECO:0000256" key="5">
    <source>
        <dbReference type="ARBA" id="ARBA00022833"/>
    </source>
</evidence>
<evidence type="ECO:0000256" key="2">
    <source>
        <dbReference type="ARBA" id="ARBA00022723"/>
    </source>
</evidence>
<keyword evidence="11" id="KW-1185">Reference proteome</keyword>
<dbReference type="FunFam" id="3.30.160.60:FF:000145">
    <property type="entry name" value="Zinc finger protein 574"/>
    <property type="match status" value="1"/>
</dbReference>
<dbReference type="FunFam" id="3.30.160.60:FF:001732">
    <property type="entry name" value="Zgc:162936"/>
    <property type="match status" value="1"/>
</dbReference>
<feature type="domain" description="C2H2-type" evidence="9">
    <location>
        <begin position="313"/>
        <end position="336"/>
    </location>
</feature>
<keyword evidence="5" id="KW-0862">Zinc</keyword>
<evidence type="ECO:0000256" key="1">
    <source>
        <dbReference type="ARBA" id="ARBA00004123"/>
    </source>
</evidence>
<dbReference type="SUPFAM" id="SSF57667">
    <property type="entry name" value="beta-beta-alpha zinc fingers"/>
    <property type="match status" value="1"/>
</dbReference>
<dbReference type="OrthoDB" id="6077919at2759"/>
<feature type="compositionally biased region" description="Basic and acidic residues" evidence="8">
    <location>
        <begin position="101"/>
        <end position="112"/>
    </location>
</feature>
<name>A0A8K0NY59_LADFU</name>
<dbReference type="InterPro" id="IPR013087">
    <property type="entry name" value="Znf_C2H2_type"/>
</dbReference>
<evidence type="ECO:0000259" key="9">
    <source>
        <dbReference type="PROSITE" id="PS50157"/>
    </source>
</evidence>
<dbReference type="GO" id="GO:0005694">
    <property type="term" value="C:chromosome"/>
    <property type="evidence" value="ECO:0007669"/>
    <property type="project" value="UniProtKB-ARBA"/>
</dbReference>
<gene>
    <name evidence="10" type="ORF">J437_LFUL006664</name>
</gene>
<reference evidence="10" key="2">
    <citation type="submission" date="2017-10" db="EMBL/GenBank/DDBJ databases">
        <title>Ladona fulva Genome sequencing and assembly.</title>
        <authorList>
            <person name="Murali S."/>
            <person name="Richards S."/>
            <person name="Bandaranaike D."/>
            <person name="Bellair M."/>
            <person name="Blankenburg K."/>
            <person name="Chao H."/>
            <person name="Dinh H."/>
            <person name="Doddapaneni H."/>
            <person name="Dugan-Rocha S."/>
            <person name="Elkadiri S."/>
            <person name="Gnanaolivu R."/>
            <person name="Hernandez B."/>
            <person name="Skinner E."/>
            <person name="Javaid M."/>
            <person name="Lee S."/>
            <person name="Li M."/>
            <person name="Ming W."/>
            <person name="Munidasa M."/>
            <person name="Muniz J."/>
            <person name="Nguyen L."/>
            <person name="Hughes D."/>
            <person name="Osuji N."/>
            <person name="Pu L.-L."/>
            <person name="Puazo M."/>
            <person name="Qu C."/>
            <person name="Quiroz J."/>
            <person name="Raj R."/>
            <person name="Weissenberger G."/>
            <person name="Xin Y."/>
            <person name="Zou X."/>
            <person name="Han Y."/>
            <person name="Worley K."/>
            <person name="Muzny D."/>
            <person name="Gibbs R."/>
        </authorList>
    </citation>
    <scope>NUCLEOTIDE SEQUENCE</scope>
    <source>
        <strain evidence="10">Sampled in the wild</strain>
    </source>
</reference>
<dbReference type="PANTHER" id="PTHR24394:SF44">
    <property type="entry name" value="ZINC FINGER PROTEIN 271-LIKE"/>
    <property type="match status" value="1"/>
</dbReference>
<dbReference type="SMART" id="SM00355">
    <property type="entry name" value="ZnF_C2H2"/>
    <property type="match status" value="3"/>
</dbReference>
<dbReference type="GO" id="GO:0043565">
    <property type="term" value="F:sequence-specific DNA binding"/>
    <property type="evidence" value="ECO:0007669"/>
    <property type="project" value="UniProtKB-ARBA"/>
</dbReference>
<evidence type="ECO:0000256" key="6">
    <source>
        <dbReference type="ARBA" id="ARBA00023242"/>
    </source>
</evidence>
<keyword evidence="4 7" id="KW-0863">Zinc-finger</keyword>
<protein>
    <recommendedName>
        <fullName evidence="9">C2H2-type domain-containing protein</fullName>
    </recommendedName>
</protein>
<organism evidence="10 11">
    <name type="scientific">Ladona fulva</name>
    <name type="common">Scarce chaser dragonfly</name>
    <name type="synonym">Libellula fulva</name>
    <dbReference type="NCBI Taxonomy" id="123851"/>
    <lineage>
        <taxon>Eukaryota</taxon>
        <taxon>Metazoa</taxon>
        <taxon>Ecdysozoa</taxon>
        <taxon>Arthropoda</taxon>
        <taxon>Hexapoda</taxon>
        <taxon>Insecta</taxon>
        <taxon>Pterygota</taxon>
        <taxon>Palaeoptera</taxon>
        <taxon>Odonata</taxon>
        <taxon>Epiprocta</taxon>
        <taxon>Anisoptera</taxon>
        <taxon>Libelluloidea</taxon>
        <taxon>Libellulidae</taxon>
        <taxon>Ladona</taxon>
    </lineage>
</organism>
<dbReference type="Proteomes" id="UP000792457">
    <property type="component" value="Unassembled WGS sequence"/>
</dbReference>
<dbReference type="GO" id="GO:0005634">
    <property type="term" value="C:nucleus"/>
    <property type="evidence" value="ECO:0007669"/>
    <property type="project" value="UniProtKB-SubCell"/>
</dbReference>
<feature type="domain" description="C2H2-type" evidence="9">
    <location>
        <begin position="285"/>
        <end position="312"/>
    </location>
</feature>
<dbReference type="GO" id="GO:0045893">
    <property type="term" value="P:positive regulation of DNA-templated transcription"/>
    <property type="evidence" value="ECO:0007669"/>
    <property type="project" value="UniProtKB-ARBA"/>
</dbReference>
<dbReference type="InterPro" id="IPR036236">
    <property type="entry name" value="Znf_C2H2_sf"/>
</dbReference>
<evidence type="ECO:0000256" key="8">
    <source>
        <dbReference type="SAM" id="MobiDB-lite"/>
    </source>
</evidence>
<evidence type="ECO:0000313" key="11">
    <source>
        <dbReference type="Proteomes" id="UP000792457"/>
    </source>
</evidence>
<dbReference type="PANTHER" id="PTHR24394">
    <property type="entry name" value="ZINC FINGER PROTEIN"/>
    <property type="match status" value="1"/>
</dbReference>